<dbReference type="PANTHER" id="PTHR33116">
    <property type="entry name" value="REVERSE TRANSCRIPTASE ZINC-BINDING DOMAIN-CONTAINING PROTEIN-RELATED-RELATED"/>
    <property type="match status" value="1"/>
</dbReference>
<evidence type="ECO:0000259" key="1">
    <source>
        <dbReference type="PROSITE" id="PS50878"/>
    </source>
</evidence>
<dbReference type="EMBL" id="CP144745">
    <property type="protein sequence ID" value="WVZ50554.1"/>
    <property type="molecule type" value="Genomic_DNA"/>
</dbReference>
<dbReference type="InterPro" id="IPR043502">
    <property type="entry name" value="DNA/RNA_pol_sf"/>
</dbReference>
<dbReference type="PROSITE" id="PS50878">
    <property type="entry name" value="RT_POL"/>
    <property type="match status" value="1"/>
</dbReference>
<dbReference type="AlphaFoldDB" id="A0AAQ3PQ37"/>
<dbReference type="InterPro" id="IPR000477">
    <property type="entry name" value="RT_dom"/>
</dbReference>
<keyword evidence="3" id="KW-1185">Reference proteome</keyword>
<dbReference type="Pfam" id="PF13966">
    <property type="entry name" value="zf-RVT"/>
    <property type="match status" value="1"/>
</dbReference>
<dbReference type="CDD" id="cd01650">
    <property type="entry name" value="RT_nLTR_like"/>
    <property type="match status" value="1"/>
</dbReference>
<proteinExistence type="predicted"/>
<dbReference type="PANTHER" id="PTHR33116:SF87">
    <property type="entry name" value="OS01G0158850 PROTEIN"/>
    <property type="match status" value="1"/>
</dbReference>
<sequence length="680" mass="78120">MLRGKGKKDKVWGPIVVERKSKRNLTGGRTVLEKAQDLKMKSNLETGKDKRTGFSWKLVVIYGSPYEEGKQDFLDELEMVAGELDISRLNFALITLIPKVEEASNMRNFRPISLINCSFKMISKLLTIRFGKVMQRLIAPNQSAFIKNRYILESVAAAHEIIHSVHKERTPGLVLKLDFEKAYDKVSWDFLFEVLESRGFHEIWISWIKKLVMGGSIGVVLNGEDSSFFKTGKGLSQGDPISPLLFNLVVDVLTRMMSKSSEASMICGLFMQMIQSFFSSLNKEHLINLKCIRVWFERISGMSINFHKSEIVALNSDNQTIHVPLHHEKLSREDLQPLVDKVLKRVAGWRGIFLSHAARLVLIKSCLSSIPIYLLSFIKFPKWAIKLINAQLANCLWNDVEGNRKYHLVNWEKNSYVQRFCGLGVQNLRDLNVCLLGSWIKRYLSSEDKLWRELLDFKYKTKHPNILAVKDLGGSQFFKSFVYAVKAARMGFRWKIGDGKRVKFWEDNWLGTSSLATQFWDLYVLVNKKSGTVAELWDGENLKCTFRRTVSEEMFNSWLEVVQLATTIVLTQDEDSLIWQFTSSRVYSSQSLYKLVNFRGVHPVLVPSLWDVKVPPRVHFFLWLLANNRVLTRENLKYGYADDGDLEDDPKLDSALPRGPKTGAVWPFGVAEEDNQYRCG</sequence>
<dbReference type="InterPro" id="IPR026960">
    <property type="entry name" value="RVT-Znf"/>
</dbReference>
<feature type="domain" description="Reverse transcriptase" evidence="1">
    <location>
        <begin position="78"/>
        <end position="354"/>
    </location>
</feature>
<name>A0AAQ3PQ37_PASNO</name>
<accession>A0AAQ3PQ37</accession>
<gene>
    <name evidence="2" type="ORF">U9M48_001796</name>
</gene>
<reference evidence="2 3" key="1">
    <citation type="submission" date="2024-02" db="EMBL/GenBank/DDBJ databases">
        <title>High-quality chromosome-scale genome assembly of Pensacola bahiagrass (Paspalum notatum Flugge var. saurae).</title>
        <authorList>
            <person name="Vega J.M."/>
            <person name="Podio M."/>
            <person name="Orjuela J."/>
            <person name="Siena L.A."/>
            <person name="Pessino S.C."/>
            <person name="Combes M.C."/>
            <person name="Mariac C."/>
            <person name="Albertini E."/>
            <person name="Pupilli F."/>
            <person name="Ortiz J.P.A."/>
            <person name="Leblanc O."/>
        </authorList>
    </citation>
    <scope>NUCLEOTIDE SEQUENCE [LARGE SCALE GENOMIC DNA]</scope>
    <source>
        <strain evidence="2">R1</strain>
        <tissue evidence="2">Leaf</tissue>
    </source>
</reference>
<evidence type="ECO:0000313" key="3">
    <source>
        <dbReference type="Proteomes" id="UP001341281"/>
    </source>
</evidence>
<dbReference type="SUPFAM" id="SSF56672">
    <property type="entry name" value="DNA/RNA polymerases"/>
    <property type="match status" value="1"/>
</dbReference>
<dbReference type="Proteomes" id="UP001341281">
    <property type="component" value="Chromosome 01"/>
</dbReference>
<protein>
    <recommendedName>
        <fullName evidence="1">Reverse transcriptase domain-containing protein</fullName>
    </recommendedName>
</protein>
<dbReference type="Pfam" id="PF00078">
    <property type="entry name" value="RVT_1"/>
    <property type="match status" value="1"/>
</dbReference>
<organism evidence="2 3">
    <name type="scientific">Paspalum notatum var. saurae</name>
    <dbReference type="NCBI Taxonomy" id="547442"/>
    <lineage>
        <taxon>Eukaryota</taxon>
        <taxon>Viridiplantae</taxon>
        <taxon>Streptophyta</taxon>
        <taxon>Embryophyta</taxon>
        <taxon>Tracheophyta</taxon>
        <taxon>Spermatophyta</taxon>
        <taxon>Magnoliopsida</taxon>
        <taxon>Liliopsida</taxon>
        <taxon>Poales</taxon>
        <taxon>Poaceae</taxon>
        <taxon>PACMAD clade</taxon>
        <taxon>Panicoideae</taxon>
        <taxon>Andropogonodae</taxon>
        <taxon>Paspaleae</taxon>
        <taxon>Paspalinae</taxon>
        <taxon>Paspalum</taxon>
    </lineage>
</organism>
<evidence type="ECO:0000313" key="2">
    <source>
        <dbReference type="EMBL" id="WVZ50554.1"/>
    </source>
</evidence>